<feature type="region of interest" description="Disordered" evidence="1">
    <location>
        <begin position="1"/>
        <end position="41"/>
    </location>
</feature>
<accession>A0ABP7FS29</accession>
<comment type="caution">
    <text evidence="2">The sequence shown here is derived from an EMBL/GenBank/DDBJ whole genome shotgun (WGS) entry which is preliminary data.</text>
</comment>
<evidence type="ECO:0000256" key="1">
    <source>
        <dbReference type="SAM" id="MobiDB-lite"/>
    </source>
</evidence>
<sequence>MSHSDGVSSEGSDQTETSSVEPAEADPLTPPLVRPYVLTGGRPLPSDNEFDLTLLVMTTRGARGKLPLAREKSRLLDICSGGLLSVAEVVAHTQLPVAVVKLLLADLAESGHLLTRAPIAKAQRPDRQLLQDVLDGLERKFARG</sequence>
<dbReference type="InterPro" id="IPR007995">
    <property type="entry name" value="DUF742"/>
</dbReference>
<evidence type="ECO:0000313" key="2">
    <source>
        <dbReference type="EMBL" id="GAA3746802.1"/>
    </source>
</evidence>
<gene>
    <name evidence="2" type="ORF">GCM10023082_49150</name>
</gene>
<reference evidence="3" key="1">
    <citation type="journal article" date="2019" name="Int. J. Syst. Evol. Microbiol.">
        <title>The Global Catalogue of Microorganisms (GCM) 10K type strain sequencing project: providing services to taxonomists for standard genome sequencing and annotation.</title>
        <authorList>
            <consortium name="The Broad Institute Genomics Platform"/>
            <consortium name="The Broad Institute Genome Sequencing Center for Infectious Disease"/>
            <person name="Wu L."/>
            <person name="Ma J."/>
        </authorList>
    </citation>
    <scope>NUCLEOTIDE SEQUENCE [LARGE SCALE GENOMIC DNA]</scope>
    <source>
        <strain evidence="3">JCM 30846</strain>
    </source>
</reference>
<dbReference type="EMBL" id="BAABEP010000043">
    <property type="protein sequence ID" value="GAA3746802.1"/>
    <property type="molecule type" value="Genomic_DNA"/>
</dbReference>
<dbReference type="PANTHER" id="PTHR36221:SF1">
    <property type="entry name" value="DUF742 DOMAIN-CONTAINING PROTEIN"/>
    <property type="match status" value="1"/>
</dbReference>
<keyword evidence="3" id="KW-1185">Reference proteome</keyword>
<dbReference type="PANTHER" id="PTHR36221">
    <property type="entry name" value="DUF742 DOMAIN-CONTAINING PROTEIN"/>
    <property type="match status" value="1"/>
</dbReference>
<evidence type="ECO:0000313" key="3">
    <source>
        <dbReference type="Proteomes" id="UP001499884"/>
    </source>
</evidence>
<dbReference type="Pfam" id="PF05331">
    <property type="entry name" value="DUF742"/>
    <property type="match status" value="1"/>
</dbReference>
<name>A0ABP7FS29_9ACTN</name>
<proteinExistence type="predicted"/>
<dbReference type="Proteomes" id="UP001499884">
    <property type="component" value="Unassembled WGS sequence"/>
</dbReference>
<dbReference type="RefSeq" id="WP_345651553.1">
    <property type="nucleotide sequence ID" value="NZ_BAABEP010000043.1"/>
</dbReference>
<protein>
    <submittedName>
        <fullName evidence="2">DUF742 domain-containing protein</fullName>
    </submittedName>
</protein>
<organism evidence="2 3">
    <name type="scientific">Streptomyces tremellae</name>
    <dbReference type="NCBI Taxonomy" id="1124239"/>
    <lineage>
        <taxon>Bacteria</taxon>
        <taxon>Bacillati</taxon>
        <taxon>Actinomycetota</taxon>
        <taxon>Actinomycetes</taxon>
        <taxon>Kitasatosporales</taxon>
        <taxon>Streptomycetaceae</taxon>
        <taxon>Streptomyces</taxon>
    </lineage>
</organism>
<feature type="compositionally biased region" description="Polar residues" evidence="1">
    <location>
        <begin position="1"/>
        <end position="20"/>
    </location>
</feature>